<comment type="caution">
    <text evidence="1">The sequence shown here is derived from an EMBL/GenBank/DDBJ whole genome shotgun (WGS) entry which is preliminary data.</text>
</comment>
<dbReference type="Proteomes" id="UP001529085">
    <property type="component" value="Unassembled WGS sequence"/>
</dbReference>
<dbReference type="PANTHER" id="PTHR10704">
    <property type="entry name" value="CARBOHYDRATE SULFOTRANSFERASE"/>
    <property type="match status" value="1"/>
</dbReference>
<dbReference type="Gene3D" id="3.40.50.300">
    <property type="entry name" value="P-loop containing nucleotide triphosphate hydrolases"/>
    <property type="match status" value="1"/>
</dbReference>
<dbReference type="PANTHER" id="PTHR10704:SF44">
    <property type="entry name" value="LD35051P-RELATED"/>
    <property type="match status" value="1"/>
</dbReference>
<keyword evidence="2" id="KW-1185">Reference proteome</keyword>
<dbReference type="RefSeq" id="WP_278003811.1">
    <property type="nucleotide sequence ID" value="NZ_JARSBN010000001.1"/>
</dbReference>
<dbReference type="InterPro" id="IPR051135">
    <property type="entry name" value="Gal/GlcNAc/GalNAc_ST"/>
</dbReference>
<organism evidence="1 2">
    <name type="scientific">Winogradskyella marincola</name>
    <dbReference type="NCBI Taxonomy" id="3037795"/>
    <lineage>
        <taxon>Bacteria</taxon>
        <taxon>Pseudomonadati</taxon>
        <taxon>Bacteroidota</taxon>
        <taxon>Flavobacteriia</taxon>
        <taxon>Flavobacteriales</taxon>
        <taxon>Flavobacteriaceae</taxon>
        <taxon>Winogradskyella</taxon>
    </lineage>
</organism>
<gene>
    <name evidence="1" type="ORF">P7122_00415</name>
</gene>
<dbReference type="InterPro" id="IPR027417">
    <property type="entry name" value="P-loop_NTPase"/>
</dbReference>
<reference evidence="1 2" key="1">
    <citation type="submission" date="2023-03" db="EMBL/GenBank/DDBJ databases">
        <title>Strain YYF002 represents a novel species in the genus Winogradskyella isolated from seawater.</title>
        <authorList>
            <person name="Fu Z.-Y."/>
        </authorList>
    </citation>
    <scope>NUCLEOTIDE SEQUENCE [LARGE SCALE GENOMIC DNA]</scope>
    <source>
        <strain evidence="1 2">YYF002</strain>
    </source>
</reference>
<dbReference type="SUPFAM" id="SSF52540">
    <property type="entry name" value="P-loop containing nucleoside triphosphate hydrolases"/>
    <property type="match status" value="1"/>
</dbReference>
<dbReference type="EMBL" id="JARSBN010000001">
    <property type="protein sequence ID" value="MDG4714319.1"/>
    <property type="molecule type" value="Genomic_DNA"/>
</dbReference>
<sequence length="295" mass="35265">MKKSILVTGSHRSGSTWTGKVISKAPKVRYIQEPFNIAIKRYKPPFKYWFQYITSDVKHQQDVKSYIDSFLRIFHISSLTRLFKVRTVKEIYGHFLDLKRRATDRTIIKDPIAIMSTEWLYNNYNLDVVIIIRHPAAFVASLKVKKWEFDFNNYLNQPMLMKSYLKDYGDEINDFSRNQKDIIDQGILLWKTIYGTVSYYQEKYKDDWYFVKHEDLSINPIEEFKNIFSKINLTFSDNVKSYIFETTNSGVKSDLKRNSKENVKTWKNRLTEEEIARVKIGTKPVWENFYTENDW</sequence>
<evidence type="ECO:0000313" key="2">
    <source>
        <dbReference type="Proteomes" id="UP001529085"/>
    </source>
</evidence>
<accession>A0ABT6FX00</accession>
<dbReference type="Pfam" id="PF13469">
    <property type="entry name" value="Sulfotransfer_3"/>
    <property type="match status" value="1"/>
</dbReference>
<proteinExistence type="predicted"/>
<protein>
    <submittedName>
        <fullName evidence="1">Sulfotransferase domain-containing protein</fullName>
    </submittedName>
</protein>
<name>A0ABT6FX00_9FLAO</name>
<evidence type="ECO:0000313" key="1">
    <source>
        <dbReference type="EMBL" id="MDG4714319.1"/>
    </source>
</evidence>